<accession>A0ABM8Z315</accession>
<protein>
    <submittedName>
        <fullName evidence="1">Uncharacterized protein</fullName>
    </submittedName>
</protein>
<evidence type="ECO:0000313" key="2">
    <source>
        <dbReference type="Proteomes" id="UP000839052"/>
    </source>
</evidence>
<evidence type="ECO:0000313" key="1">
    <source>
        <dbReference type="EMBL" id="CAG9934302.1"/>
    </source>
</evidence>
<reference evidence="1 2" key="1">
    <citation type="submission" date="2021-10" db="EMBL/GenBank/DDBJ databases">
        <authorList>
            <person name="Koch H."/>
        </authorList>
    </citation>
    <scope>NUCLEOTIDE SEQUENCE [LARGE SCALE GENOMIC DNA]</scope>
    <source>
        <strain evidence="1">6680</strain>
    </source>
</reference>
<sequence>MREQDITMPSWYREPAFAIQTELCRSLKHYRNPVLANPQKPTFPHFASLYGKK</sequence>
<dbReference type="EMBL" id="OU912926">
    <property type="protein sequence ID" value="CAG9934302.1"/>
    <property type="molecule type" value="Genomic_DNA"/>
</dbReference>
<organism evidence="1 2">
    <name type="scientific">Candidatus Nitrotoga arctica</name>
    <dbReference type="NCBI Taxonomy" id="453162"/>
    <lineage>
        <taxon>Bacteria</taxon>
        <taxon>Pseudomonadati</taxon>
        <taxon>Pseudomonadota</taxon>
        <taxon>Betaproteobacteria</taxon>
        <taxon>Nitrosomonadales</taxon>
        <taxon>Gallionellaceae</taxon>
        <taxon>Candidatus Nitrotoga</taxon>
    </lineage>
</organism>
<name>A0ABM8Z315_9PROT</name>
<proteinExistence type="predicted"/>
<keyword evidence="2" id="KW-1185">Reference proteome</keyword>
<dbReference type="Proteomes" id="UP000839052">
    <property type="component" value="Chromosome"/>
</dbReference>
<gene>
    <name evidence="1" type="ORF">NTG6680_3053</name>
</gene>